<evidence type="ECO:0000313" key="3">
    <source>
        <dbReference type="EMBL" id="PYI24106.1"/>
    </source>
</evidence>
<evidence type="ECO:0000313" key="4">
    <source>
        <dbReference type="Proteomes" id="UP000249829"/>
    </source>
</evidence>
<evidence type="ECO:0000256" key="1">
    <source>
        <dbReference type="SAM" id="MobiDB-lite"/>
    </source>
</evidence>
<gene>
    <name evidence="3" type="ORF">BO99DRAFT_398655</name>
</gene>
<feature type="chain" id="PRO_5015895989" evidence="2">
    <location>
        <begin position="21"/>
        <end position="290"/>
    </location>
</feature>
<proteinExistence type="predicted"/>
<dbReference type="Proteomes" id="UP000249829">
    <property type="component" value="Unassembled WGS sequence"/>
</dbReference>
<organism evidence="3 4">
    <name type="scientific">Aspergillus violaceofuscus (strain CBS 115571)</name>
    <dbReference type="NCBI Taxonomy" id="1450538"/>
    <lineage>
        <taxon>Eukaryota</taxon>
        <taxon>Fungi</taxon>
        <taxon>Dikarya</taxon>
        <taxon>Ascomycota</taxon>
        <taxon>Pezizomycotina</taxon>
        <taxon>Eurotiomycetes</taxon>
        <taxon>Eurotiomycetidae</taxon>
        <taxon>Eurotiales</taxon>
        <taxon>Aspergillaceae</taxon>
        <taxon>Aspergillus</taxon>
    </lineage>
</organism>
<feature type="region of interest" description="Disordered" evidence="1">
    <location>
        <begin position="33"/>
        <end position="82"/>
    </location>
</feature>
<protein>
    <submittedName>
        <fullName evidence="3">Uncharacterized protein</fullName>
    </submittedName>
</protein>
<evidence type="ECO:0000256" key="2">
    <source>
        <dbReference type="SAM" id="SignalP"/>
    </source>
</evidence>
<dbReference type="OMA" id="YHNPTRP"/>
<dbReference type="STRING" id="1450538.A0A2V5IVL5"/>
<keyword evidence="4" id="KW-1185">Reference proteome</keyword>
<feature type="compositionally biased region" description="Low complexity" evidence="1">
    <location>
        <begin position="35"/>
        <end position="82"/>
    </location>
</feature>
<sequence>MYAILRLAFLSLFISPLAWAQLETIDIITSGIPRTSSTSSTDSPSTSSSSSTPSSTSSTSAPLPTSLPSTTTATTTTPNNPLDLTTIFTQPSDCAGGITAIAAWSTELWQNIINPAPTLTLSSCYPSQFYYSATATTILPPYTQLVCPLDWEAYNLTETYLVCCPSGYGVYLPNYHNPTRPGLGAVCTSSVWPSVLMDITSYDAAGKVTVVPTSAGQDGTLVFATAFDGTVATVVSEASATAGGVSGSSGEGSAGGAGAGAVVSAGGETSGASRVFMSWGLYLISLSLVL</sequence>
<reference evidence="3 4" key="1">
    <citation type="submission" date="2018-02" db="EMBL/GenBank/DDBJ databases">
        <title>The genomes of Aspergillus section Nigri reveals drivers in fungal speciation.</title>
        <authorList>
            <consortium name="DOE Joint Genome Institute"/>
            <person name="Vesth T.C."/>
            <person name="Nybo J."/>
            <person name="Theobald S."/>
            <person name="Brandl J."/>
            <person name="Frisvad J.C."/>
            <person name="Nielsen K.F."/>
            <person name="Lyhne E.K."/>
            <person name="Kogle M.E."/>
            <person name="Kuo A."/>
            <person name="Riley R."/>
            <person name="Clum A."/>
            <person name="Nolan M."/>
            <person name="Lipzen A."/>
            <person name="Salamov A."/>
            <person name="Henrissat B."/>
            <person name="Wiebenga A."/>
            <person name="De vries R.P."/>
            <person name="Grigoriev I.V."/>
            <person name="Mortensen U.H."/>
            <person name="Andersen M.R."/>
            <person name="Baker S.E."/>
        </authorList>
    </citation>
    <scope>NUCLEOTIDE SEQUENCE [LARGE SCALE GENOMIC DNA]</scope>
    <source>
        <strain evidence="3 4">CBS 115571</strain>
    </source>
</reference>
<accession>A0A2V5IVL5</accession>
<feature type="signal peptide" evidence="2">
    <location>
        <begin position="1"/>
        <end position="20"/>
    </location>
</feature>
<dbReference type="EMBL" id="KZ825103">
    <property type="protein sequence ID" value="PYI24106.1"/>
    <property type="molecule type" value="Genomic_DNA"/>
</dbReference>
<name>A0A2V5IVL5_ASPV1</name>
<dbReference type="AlphaFoldDB" id="A0A2V5IVL5"/>
<keyword evidence="2" id="KW-0732">Signal</keyword>